<dbReference type="Proteomes" id="UP000053029">
    <property type="component" value="Unassembled WGS sequence"/>
</dbReference>
<protein>
    <submittedName>
        <fullName evidence="1">Uncharacterized protein</fullName>
    </submittedName>
</protein>
<dbReference type="EMBL" id="KN846974">
    <property type="protein sequence ID" value="KIW76844.1"/>
    <property type="molecule type" value="Genomic_DNA"/>
</dbReference>
<dbReference type="VEuPathDB" id="FungiDB:Z517_09288"/>
<sequence>MTVSESGHLDAFPMRSVAVVQFAPGAEYAADVSIPTCSCPPGRSSRKKMITHGLLTGSISAFPISHMKSSFWSAPEQEEDVVQNFAFKVNDGPHGGTGTGNGMMMGDVTNMYILPCPSPLLVVDHGLVRHVLHDRPPPDSLPDGEGQPVRPDAHDSWVRGATGKATLLTGALIPATSDNSCDAVGDSICHHEAIFLPVDVVRDVLHHDGLGRDRPPDHPLVLVRQLVEAAAGPEHGKSSKNRMFPPCLSKGTSMVTTSSLYPSADTTVSESVASLMTT</sequence>
<evidence type="ECO:0000313" key="2">
    <source>
        <dbReference type="Proteomes" id="UP000053029"/>
    </source>
</evidence>
<dbReference type="RefSeq" id="XP_013280652.1">
    <property type="nucleotide sequence ID" value="XM_013425198.1"/>
</dbReference>
<dbReference type="GeneID" id="25308778"/>
<gene>
    <name evidence="1" type="ORF">Z517_09288</name>
</gene>
<name>A0A0D2GWV5_9EURO</name>
<dbReference type="HOGENOM" id="CLU_1001280_0_0_1"/>
<organism evidence="1 2">
    <name type="scientific">Fonsecaea pedrosoi CBS 271.37</name>
    <dbReference type="NCBI Taxonomy" id="1442368"/>
    <lineage>
        <taxon>Eukaryota</taxon>
        <taxon>Fungi</taxon>
        <taxon>Dikarya</taxon>
        <taxon>Ascomycota</taxon>
        <taxon>Pezizomycotina</taxon>
        <taxon>Eurotiomycetes</taxon>
        <taxon>Chaetothyriomycetidae</taxon>
        <taxon>Chaetothyriales</taxon>
        <taxon>Herpotrichiellaceae</taxon>
        <taxon>Fonsecaea</taxon>
    </lineage>
</organism>
<keyword evidence="2" id="KW-1185">Reference proteome</keyword>
<dbReference type="AlphaFoldDB" id="A0A0D2GWV5"/>
<accession>A0A0D2GWV5</accession>
<proteinExistence type="predicted"/>
<evidence type="ECO:0000313" key="1">
    <source>
        <dbReference type="EMBL" id="KIW76844.1"/>
    </source>
</evidence>
<reference evidence="1 2" key="1">
    <citation type="submission" date="2015-01" db="EMBL/GenBank/DDBJ databases">
        <title>The Genome Sequence of Fonsecaea pedrosoi CBS 271.37.</title>
        <authorList>
            <consortium name="The Broad Institute Genomics Platform"/>
            <person name="Cuomo C."/>
            <person name="de Hoog S."/>
            <person name="Gorbushina A."/>
            <person name="Stielow B."/>
            <person name="Teixiera M."/>
            <person name="Abouelleil A."/>
            <person name="Chapman S.B."/>
            <person name="Priest M."/>
            <person name="Young S.K."/>
            <person name="Wortman J."/>
            <person name="Nusbaum C."/>
            <person name="Birren B."/>
        </authorList>
    </citation>
    <scope>NUCLEOTIDE SEQUENCE [LARGE SCALE GENOMIC DNA]</scope>
    <source>
        <strain evidence="1 2">CBS 271.37</strain>
    </source>
</reference>